<dbReference type="PANTHER" id="PTHR31793">
    <property type="entry name" value="4-HYDROXYBENZOYL-COA THIOESTERASE FAMILY MEMBER"/>
    <property type="match status" value="1"/>
</dbReference>
<dbReference type="EMBL" id="JAUBYV010000001">
    <property type="protein sequence ID" value="KAK2630365.1"/>
    <property type="molecule type" value="Genomic_DNA"/>
</dbReference>
<dbReference type="Proteomes" id="UP001285354">
    <property type="component" value="Unassembled WGS sequence"/>
</dbReference>
<protein>
    <submittedName>
        <fullName evidence="1">Uncharacterized protein</fullName>
    </submittedName>
</protein>
<dbReference type="AlphaFoldDB" id="A0AAD9T887"/>
<dbReference type="SUPFAM" id="SSF54637">
    <property type="entry name" value="Thioesterase/thiol ester dehydrase-isomerase"/>
    <property type="match status" value="1"/>
</dbReference>
<dbReference type="GO" id="GO:0047617">
    <property type="term" value="F:fatty acyl-CoA hydrolase activity"/>
    <property type="evidence" value="ECO:0007669"/>
    <property type="project" value="TreeGrafter"/>
</dbReference>
<name>A0AAD9T887_9HELO</name>
<evidence type="ECO:0000313" key="1">
    <source>
        <dbReference type="EMBL" id="KAK2630365.1"/>
    </source>
</evidence>
<evidence type="ECO:0000313" key="2">
    <source>
        <dbReference type="Proteomes" id="UP001285354"/>
    </source>
</evidence>
<dbReference type="CDD" id="cd00586">
    <property type="entry name" value="4HBT"/>
    <property type="match status" value="1"/>
</dbReference>
<gene>
    <name evidence="1" type="ORF">QTJ16_001185</name>
</gene>
<dbReference type="Pfam" id="PF13279">
    <property type="entry name" value="4HBT_2"/>
    <property type="match status" value="1"/>
</dbReference>
<dbReference type="Gene3D" id="3.10.129.10">
    <property type="entry name" value="Hotdog Thioesterase"/>
    <property type="match status" value="1"/>
</dbReference>
<organism evidence="1 2">
    <name type="scientific">Diplocarpon rosae</name>
    <dbReference type="NCBI Taxonomy" id="946125"/>
    <lineage>
        <taxon>Eukaryota</taxon>
        <taxon>Fungi</taxon>
        <taxon>Dikarya</taxon>
        <taxon>Ascomycota</taxon>
        <taxon>Pezizomycotina</taxon>
        <taxon>Leotiomycetes</taxon>
        <taxon>Helotiales</taxon>
        <taxon>Drepanopezizaceae</taxon>
        <taxon>Diplocarpon</taxon>
    </lineage>
</organism>
<dbReference type="InterPro" id="IPR050563">
    <property type="entry name" value="4-hydroxybenzoyl-CoA_TE"/>
</dbReference>
<proteinExistence type="predicted"/>
<reference evidence="1" key="1">
    <citation type="submission" date="2023-06" db="EMBL/GenBank/DDBJ databases">
        <title>Draft genome of Marssonina rosae.</title>
        <authorList>
            <person name="Cheng Q."/>
        </authorList>
    </citation>
    <scope>NUCLEOTIDE SEQUENCE</scope>
    <source>
        <strain evidence="1">R4</strain>
    </source>
</reference>
<dbReference type="InterPro" id="IPR029069">
    <property type="entry name" value="HotDog_dom_sf"/>
</dbReference>
<comment type="caution">
    <text evidence="1">The sequence shown here is derived from an EMBL/GenBank/DDBJ whole genome shotgun (WGS) entry which is preliminary data.</text>
</comment>
<dbReference type="PANTHER" id="PTHR31793:SF39">
    <property type="entry name" value="THIOESTERASE_THIOL ESTER DEHYDRASE-ISOMERASE"/>
    <property type="match status" value="1"/>
</dbReference>
<keyword evidence="2" id="KW-1185">Reference proteome</keyword>
<accession>A0AAD9T887</accession>
<sequence length="211" mass="25025">MLFGEKWIAWFVYSSRYFEMRVYVFFEEGYMPGALIWASQEHVNNVMYIRYAESARVNWAYNYAVHLDPGHKKEWMESVTPNGVGMILKSMRTDYKFPMTWPDHISVFHKLSYLPSATEFSFVLEVMIISELHQRPAARCVEDIVVYDYKKGKKTTIKPFMMKAFEQTWAEQQAETARVGKRIKELDSIVREIEQNTWDREDAVEDMGQVR</sequence>